<keyword evidence="16" id="KW-1133">Transmembrane helix</keyword>
<dbReference type="NCBIfam" id="NF002677">
    <property type="entry name" value="PRK02406.1"/>
    <property type="match status" value="1"/>
</dbReference>
<dbReference type="GO" id="GO:0000287">
    <property type="term" value="F:magnesium ion binding"/>
    <property type="evidence" value="ECO:0007669"/>
    <property type="project" value="UniProtKB-UniRule"/>
</dbReference>
<evidence type="ECO:0000256" key="1">
    <source>
        <dbReference type="ARBA" id="ARBA00004496"/>
    </source>
</evidence>
<dbReference type="Proteomes" id="UP000054698">
    <property type="component" value="Unassembled WGS sequence"/>
</dbReference>
<dbReference type="InterPro" id="IPR053848">
    <property type="entry name" value="IMS_HHH_1"/>
</dbReference>
<keyword evidence="8 15" id="KW-0479">Metal-binding</keyword>
<keyword evidence="16" id="KW-0812">Transmembrane</keyword>
<dbReference type="FunFam" id="3.40.1170.60:FF:000001">
    <property type="entry name" value="DNA polymerase IV"/>
    <property type="match status" value="1"/>
</dbReference>
<feature type="site" description="Substrate discrimination" evidence="15">
    <location>
        <position position="52"/>
    </location>
</feature>
<dbReference type="InterPro" id="IPR001126">
    <property type="entry name" value="UmuC"/>
</dbReference>
<comment type="subunit">
    <text evidence="15">Monomer.</text>
</comment>
<dbReference type="SUPFAM" id="SSF56672">
    <property type="entry name" value="DNA/RNA polymerases"/>
    <property type="match status" value="1"/>
</dbReference>
<dbReference type="FunFam" id="1.10.150.20:FF:000019">
    <property type="entry name" value="DNA polymerase IV"/>
    <property type="match status" value="1"/>
</dbReference>
<evidence type="ECO:0000256" key="13">
    <source>
        <dbReference type="ARBA" id="ARBA00023204"/>
    </source>
</evidence>
<comment type="function">
    <text evidence="15">Poorly processive, error-prone DNA polymerase involved in untargeted mutagenesis. Copies undamaged DNA at stalled replication forks, which arise in vivo from mismatched or misaligned primer ends. These misaligned primers can be extended by PolIV. Exhibits no 3'-5' exonuclease (proofreading) activity. May be involved in translesional synthesis, in conjunction with the beta clamp from PolIII.</text>
</comment>
<gene>
    <name evidence="18" type="primary">dinP</name>
    <name evidence="15 19" type="synonym">dinB</name>
    <name evidence="18" type="ORF">Lfee_1281</name>
    <name evidence="19" type="ORF">NCTC12022_03536</name>
</gene>
<reference evidence="18 20" key="1">
    <citation type="submission" date="2015-11" db="EMBL/GenBank/DDBJ databases">
        <title>Genomic analysis of 38 Legionella species identifies large and diverse effector repertoires.</title>
        <authorList>
            <person name="Burstein D."/>
            <person name="Amaro F."/>
            <person name="Zusman T."/>
            <person name="Lifshitz Z."/>
            <person name="Cohen O."/>
            <person name="Gilbert J.A."/>
            <person name="Pupko T."/>
            <person name="Shuman H.A."/>
            <person name="Segal G."/>
        </authorList>
    </citation>
    <scope>NUCLEOTIDE SEQUENCE [LARGE SCALE GENOMIC DNA]</scope>
    <source>
        <strain evidence="18 20">WO-44C</strain>
    </source>
</reference>
<evidence type="ECO:0000256" key="15">
    <source>
        <dbReference type="HAMAP-Rule" id="MF_01113"/>
    </source>
</evidence>
<evidence type="ECO:0000313" key="20">
    <source>
        <dbReference type="Proteomes" id="UP000054698"/>
    </source>
</evidence>
<keyword evidence="20" id="KW-1185">Reference proteome</keyword>
<feature type="transmembrane region" description="Helical" evidence="16">
    <location>
        <begin position="12"/>
        <end position="32"/>
    </location>
</feature>
<comment type="cofactor">
    <cofactor evidence="15">
        <name>Mg(2+)</name>
        <dbReference type="ChEBI" id="CHEBI:18420"/>
    </cofactor>
    <text evidence="15">Binds 2 magnesium ions per subunit.</text>
</comment>
<dbReference type="GO" id="GO:0006261">
    <property type="term" value="P:DNA-templated DNA replication"/>
    <property type="evidence" value="ECO:0007669"/>
    <property type="project" value="UniProtKB-UniRule"/>
</dbReference>
<dbReference type="Pfam" id="PF11799">
    <property type="entry name" value="IMS_C"/>
    <property type="match status" value="1"/>
</dbReference>
<feature type="binding site" evidence="15">
    <location>
        <position position="141"/>
    </location>
    <ligand>
        <name>Mg(2+)</name>
        <dbReference type="ChEBI" id="CHEBI:18420"/>
    </ligand>
</feature>
<dbReference type="PROSITE" id="PS50173">
    <property type="entry name" value="UMUC"/>
    <property type="match status" value="1"/>
</dbReference>
<dbReference type="GO" id="GO:0005829">
    <property type="term" value="C:cytosol"/>
    <property type="evidence" value="ECO:0007669"/>
    <property type="project" value="TreeGrafter"/>
</dbReference>
<evidence type="ECO:0000256" key="2">
    <source>
        <dbReference type="ARBA" id="ARBA00010945"/>
    </source>
</evidence>
<evidence type="ECO:0000256" key="7">
    <source>
        <dbReference type="ARBA" id="ARBA00022705"/>
    </source>
</evidence>
<evidence type="ECO:0000256" key="14">
    <source>
        <dbReference type="ARBA" id="ARBA00049244"/>
    </source>
</evidence>
<dbReference type="EMBL" id="LNYB01000046">
    <property type="protein sequence ID" value="KTD00074.1"/>
    <property type="molecule type" value="Genomic_DNA"/>
</dbReference>
<evidence type="ECO:0000256" key="5">
    <source>
        <dbReference type="ARBA" id="ARBA00022679"/>
    </source>
</evidence>
<dbReference type="PATRIC" id="fig|453.4.peg.1393"/>
<evidence type="ECO:0000256" key="9">
    <source>
        <dbReference type="ARBA" id="ARBA00022763"/>
    </source>
</evidence>
<dbReference type="GO" id="GO:0003887">
    <property type="term" value="F:DNA-directed DNA polymerase activity"/>
    <property type="evidence" value="ECO:0007669"/>
    <property type="project" value="UniProtKB-UniRule"/>
</dbReference>
<evidence type="ECO:0000313" key="19">
    <source>
        <dbReference type="EMBL" id="SPX62770.1"/>
    </source>
</evidence>
<protein>
    <recommendedName>
        <fullName evidence="15">DNA polymerase IV</fullName>
        <shortName evidence="15">Pol IV</shortName>
        <ecNumber evidence="15">2.7.7.7</ecNumber>
    </recommendedName>
</protein>
<evidence type="ECO:0000256" key="3">
    <source>
        <dbReference type="ARBA" id="ARBA00022457"/>
    </source>
</evidence>
<dbReference type="GO" id="GO:0042276">
    <property type="term" value="P:error-prone translesion synthesis"/>
    <property type="evidence" value="ECO:0007669"/>
    <property type="project" value="TreeGrafter"/>
</dbReference>
<name>A0A0W0TWR7_9GAMM</name>
<keyword evidence="9 15" id="KW-0227">DNA damage</keyword>
<keyword evidence="11 15" id="KW-0239">DNA-directed DNA polymerase</keyword>
<evidence type="ECO:0000256" key="6">
    <source>
        <dbReference type="ARBA" id="ARBA00022695"/>
    </source>
</evidence>
<dbReference type="Gene3D" id="3.30.1490.100">
    <property type="entry name" value="DNA polymerase, Y-family, little finger domain"/>
    <property type="match status" value="1"/>
</dbReference>
<feature type="active site" evidence="15">
    <location>
        <position position="142"/>
    </location>
</feature>
<comment type="catalytic activity">
    <reaction evidence="14 15">
        <text>DNA(n) + a 2'-deoxyribonucleoside 5'-triphosphate = DNA(n+1) + diphosphate</text>
        <dbReference type="Rhea" id="RHEA:22508"/>
        <dbReference type="Rhea" id="RHEA-COMP:17339"/>
        <dbReference type="Rhea" id="RHEA-COMP:17340"/>
        <dbReference type="ChEBI" id="CHEBI:33019"/>
        <dbReference type="ChEBI" id="CHEBI:61560"/>
        <dbReference type="ChEBI" id="CHEBI:173112"/>
        <dbReference type="EC" id="2.7.7.7"/>
    </reaction>
</comment>
<dbReference type="InterPro" id="IPR022880">
    <property type="entry name" value="DNApol_IV"/>
</dbReference>
<dbReference type="GO" id="GO:0006281">
    <property type="term" value="P:DNA repair"/>
    <property type="evidence" value="ECO:0007669"/>
    <property type="project" value="UniProtKB-UniRule"/>
</dbReference>
<dbReference type="Pfam" id="PF00817">
    <property type="entry name" value="IMS"/>
    <property type="match status" value="1"/>
</dbReference>
<sequence length="396" mass="44531">MRFSDKCYTHSWLTSLSVVINFLTICGFAMSIKTLQNNKARKIIHVDMDCFYAAIEVRDNPALAGKPVAVGGAGKRGVLCTCNYIARQYGVHSAMATSIALRYCPDLIVLPVNMPKYVQVSREINRIFREFTDLVEPLSLDEAYLDVTDSVDYQGSATWIAQAIRRKILQLEKITASAGVAPNKFLAKIASAWHKPNGLFVIAPEQVEAFIQPLPINKLFGVGKITAQKLNRLGIMTCADAQNLPLPFLTQQFGKFGVHLYNQSRGIDNRPVEPNRIRKSLSVETTLEQDTNSYGHCIEIIHHLYSSLARRIQTSAPNRLIKAQFIKIKFSDFKQVTAEIKSEQLVLKRYKDLFQKIHANRNQAVRLLGLGVQFYPVSDTASYVQQNLFGEDLFSL</sequence>
<proteinExistence type="inferred from homology"/>
<evidence type="ECO:0000256" key="16">
    <source>
        <dbReference type="SAM" id="Phobius"/>
    </source>
</evidence>
<keyword evidence="13 15" id="KW-0234">DNA repair</keyword>
<keyword evidence="5 15" id="KW-0808">Transferase</keyword>
<keyword evidence="10 15" id="KW-0460">Magnesium</keyword>
<evidence type="ECO:0000259" key="17">
    <source>
        <dbReference type="PROSITE" id="PS50173"/>
    </source>
</evidence>
<dbReference type="GO" id="GO:0003684">
    <property type="term" value="F:damaged DNA binding"/>
    <property type="evidence" value="ECO:0007669"/>
    <property type="project" value="InterPro"/>
</dbReference>
<organism evidence="18 20">
    <name type="scientific">Legionella feeleii</name>
    <dbReference type="NCBI Taxonomy" id="453"/>
    <lineage>
        <taxon>Bacteria</taxon>
        <taxon>Pseudomonadati</taxon>
        <taxon>Pseudomonadota</taxon>
        <taxon>Gammaproteobacteria</taxon>
        <taxon>Legionellales</taxon>
        <taxon>Legionellaceae</taxon>
        <taxon>Legionella</taxon>
    </lineage>
</organism>
<evidence type="ECO:0000256" key="10">
    <source>
        <dbReference type="ARBA" id="ARBA00022842"/>
    </source>
</evidence>
<keyword evidence="3 15" id="KW-0515">Mutator protein</keyword>
<evidence type="ECO:0000256" key="11">
    <source>
        <dbReference type="ARBA" id="ARBA00022932"/>
    </source>
</evidence>
<dbReference type="InterPro" id="IPR043502">
    <property type="entry name" value="DNA/RNA_pol_sf"/>
</dbReference>
<accession>A0A0W0TWR7</accession>
<dbReference type="Gene3D" id="3.40.1170.60">
    <property type="match status" value="1"/>
</dbReference>
<dbReference type="GO" id="GO:0009432">
    <property type="term" value="P:SOS response"/>
    <property type="evidence" value="ECO:0007669"/>
    <property type="project" value="TreeGrafter"/>
</dbReference>
<dbReference type="EC" id="2.7.7.7" evidence="15"/>
<dbReference type="Proteomes" id="UP000251942">
    <property type="component" value="Unassembled WGS sequence"/>
</dbReference>
<dbReference type="PANTHER" id="PTHR11076">
    <property type="entry name" value="DNA REPAIR POLYMERASE UMUC / TRANSFERASE FAMILY MEMBER"/>
    <property type="match status" value="1"/>
</dbReference>
<keyword evidence="6 15" id="KW-0548">Nucleotidyltransferase</keyword>
<evidence type="ECO:0000256" key="8">
    <source>
        <dbReference type="ARBA" id="ARBA00022723"/>
    </source>
</evidence>
<evidence type="ECO:0000256" key="12">
    <source>
        <dbReference type="ARBA" id="ARBA00023125"/>
    </source>
</evidence>
<keyword evidence="7 15" id="KW-0235">DNA replication</keyword>
<evidence type="ECO:0000313" key="18">
    <source>
        <dbReference type="EMBL" id="KTD00074.1"/>
    </source>
</evidence>
<keyword evidence="16" id="KW-0472">Membrane</keyword>
<dbReference type="InterPro" id="IPR050116">
    <property type="entry name" value="DNA_polymerase-Y"/>
</dbReference>
<dbReference type="Pfam" id="PF21999">
    <property type="entry name" value="IMS_HHH_1"/>
    <property type="match status" value="1"/>
</dbReference>
<keyword evidence="12 15" id="KW-0238">DNA-binding</keyword>
<dbReference type="EMBL" id="UASS01000040">
    <property type="protein sequence ID" value="SPX62770.1"/>
    <property type="molecule type" value="Genomic_DNA"/>
</dbReference>
<dbReference type="InterPro" id="IPR017961">
    <property type="entry name" value="DNA_pol_Y-fam_little_finger"/>
</dbReference>
<comment type="similarity">
    <text evidence="2 15">Belongs to the DNA polymerase type-Y family.</text>
</comment>
<dbReference type="InterPro" id="IPR036775">
    <property type="entry name" value="DNA_pol_Y-fam_lit_finger_sf"/>
</dbReference>
<feature type="binding site" evidence="15">
    <location>
        <position position="47"/>
    </location>
    <ligand>
        <name>Mg(2+)</name>
        <dbReference type="ChEBI" id="CHEBI:18420"/>
    </ligand>
</feature>
<dbReference type="Gene3D" id="3.30.70.270">
    <property type="match status" value="1"/>
</dbReference>
<dbReference type="CDD" id="cd03586">
    <property type="entry name" value="PolY_Pol_IV_kappa"/>
    <property type="match status" value="1"/>
</dbReference>
<dbReference type="PANTHER" id="PTHR11076:SF33">
    <property type="entry name" value="DNA POLYMERASE KAPPA"/>
    <property type="match status" value="1"/>
</dbReference>
<keyword evidence="4 15" id="KW-0963">Cytoplasm</keyword>
<feature type="domain" description="UmuC" evidence="17">
    <location>
        <begin position="43"/>
        <end position="223"/>
    </location>
</feature>
<reference evidence="19 21" key="2">
    <citation type="submission" date="2018-06" db="EMBL/GenBank/DDBJ databases">
        <authorList>
            <consortium name="Pathogen Informatics"/>
            <person name="Doyle S."/>
        </authorList>
    </citation>
    <scope>NUCLEOTIDE SEQUENCE [LARGE SCALE GENOMIC DNA]</scope>
    <source>
        <strain evidence="19 21">NCTC12022</strain>
    </source>
</reference>
<dbReference type="InterPro" id="IPR043128">
    <property type="entry name" value="Rev_trsase/Diguanyl_cyclase"/>
</dbReference>
<comment type="subcellular location">
    <subcellularLocation>
        <location evidence="1 15">Cytoplasm</location>
    </subcellularLocation>
</comment>
<dbReference type="AlphaFoldDB" id="A0A0W0TWR7"/>
<evidence type="ECO:0000313" key="21">
    <source>
        <dbReference type="Proteomes" id="UP000251942"/>
    </source>
</evidence>
<dbReference type="STRING" id="453.Lfee_1281"/>
<dbReference type="HAMAP" id="MF_01113">
    <property type="entry name" value="DNApol_IV"/>
    <property type="match status" value="1"/>
</dbReference>
<evidence type="ECO:0000256" key="4">
    <source>
        <dbReference type="ARBA" id="ARBA00022490"/>
    </source>
</evidence>
<dbReference type="Gene3D" id="1.10.150.20">
    <property type="entry name" value="5' to 3' exonuclease, C-terminal subdomain"/>
    <property type="match status" value="1"/>
</dbReference>
<dbReference type="SUPFAM" id="SSF100879">
    <property type="entry name" value="Lesion bypass DNA polymerase (Y-family), little finger domain"/>
    <property type="match status" value="1"/>
</dbReference>